<dbReference type="Gene3D" id="3.40.50.11310">
    <property type="entry name" value="Bacterial phosphonate metabolism protein PhnH"/>
    <property type="match status" value="1"/>
</dbReference>
<dbReference type="AlphaFoldDB" id="A0A6J5EQK8"/>
<dbReference type="PIRSF" id="PIRSF020680">
    <property type="entry name" value="PhnH"/>
    <property type="match status" value="1"/>
</dbReference>
<accession>A0A6J5EQK8</accession>
<reference evidence="1 2" key="1">
    <citation type="submission" date="2020-04" db="EMBL/GenBank/DDBJ databases">
        <authorList>
            <person name="De Canck E."/>
        </authorList>
    </citation>
    <scope>NUCLEOTIDE SEQUENCE [LARGE SCALE GENOMIC DNA]</scope>
    <source>
        <strain evidence="1 2">LMG 29739</strain>
    </source>
</reference>
<dbReference type="InterPro" id="IPR038058">
    <property type="entry name" value="PhnH-like_sp"/>
</dbReference>
<dbReference type="Proteomes" id="UP000494329">
    <property type="component" value="Unassembled WGS sequence"/>
</dbReference>
<keyword evidence="1" id="KW-0808">Transferase</keyword>
<dbReference type="GO" id="GO:0061693">
    <property type="term" value="F:alpha-D-ribose 1-methylphosphonate 5-triphosphate synthase activity"/>
    <property type="evidence" value="ECO:0007669"/>
    <property type="project" value="UniProtKB-EC"/>
</dbReference>
<dbReference type="EMBL" id="CADIKF010000059">
    <property type="protein sequence ID" value="CAB3768850.1"/>
    <property type="molecule type" value="Genomic_DNA"/>
</dbReference>
<dbReference type="NCBIfam" id="TIGR03292">
    <property type="entry name" value="PhnH_redo"/>
    <property type="match status" value="1"/>
</dbReference>
<dbReference type="InterPro" id="IPR008772">
    <property type="entry name" value="Phosphonate_metab_PhnH"/>
</dbReference>
<protein>
    <submittedName>
        <fullName evidence="1">Alpha-D-ribose 1-methylphosphonate 5-triphosphate synthase subunit PhnH</fullName>
        <ecNumber evidence="1">2.7.8.37</ecNumber>
    </submittedName>
</protein>
<proteinExistence type="predicted"/>
<organism evidence="1 2">
    <name type="scientific">Paraburkholderia solisilvae</name>
    <dbReference type="NCBI Taxonomy" id="624376"/>
    <lineage>
        <taxon>Bacteria</taxon>
        <taxon>Pseudomonadati</taxon>
        <taxon>Pseudomonadota</taxon>
        <taxon>Betaproteobacteria</taxon>
        <taxon>Burkholderiales</taxon>
        <taxon>Burkholderiaceae</taxon>
        <taxon>Paraburkholderia</taxon>
    </lineage>
</organism>
<dbReference type="EC" id="2.7.8.37" evidence="1"/>
<dbReference type="SUPFAM" id="SSF159709">
    <property type="entry name" value="PhnH-like"/>
    <property type="match status" value="1"/>
</dbReference>
<dbReference type="GO" id="GO:0019634">
    <property type="term" value="P:organic phosphonate metabolic process"/>
    <property type="evidence" value="ECO:0007669"/>
    <property type="project" value="InterPro"/>
</dbReference>
<name>A0A6J5EQK8_9BURK</name>
<sequence>MNTPNDQAHAALSATLPSAMETSASSVASLSATSMASSLATAFSTSFATLTPGFADPVHDTQAVFRTLLDALSRPGTIGTVNHVLPAFDTATAHRPAADRAAFAALLTLCDFSTPVWLAQPDAPLASALRFHTGAPLVDTPQQAAFAYLHDAAAMPALEQFALGEPESPELAATLLVRVTALTGGMPLTLRGPGIETTQMIAPAGLPERFWRERAELAPLFPCGIDCYFVCGDTLMGLPRTTQVELN</sequence>
<evidence type="ECO:0000313" key="2">
    <source>
        <dbReference type="Proteomes" id="UP000494329"/>
    </source>
</evidence>
<gene>
    <name evidence="1" type="primary">phnH</name>
    <name evidence="1" type="ORF">LMG29739_05401</name>
</gene>
<keyword evidence="2" id="KW-1185">Reference proteome</keyword>
<evidence type="ECO:0000313" key="1">
    <source>
        <dbReference type="EMBL" id="CAB3768850.1"/>
    </source>
</evidence>
<dbReference type="Pfam" id="PF05845">
    <property type="entry name" value="PhnH"/>
    <property type="match status" value="1"/>
</dbReference>